<gene>
    <name evidence="2" type="ORF">PMAYCL1PPCAC_09346</name>
</gene>
<evidence type="ECO:0000313" key="3">
    <source>
        <dbReference type="Proteomes" id="UP001328107"/>
    </source>
</evidence>
<proteinExistence type="predicted"/>
<evidence type="ECO:0000313" key="2">
    <source>
        <dbReference type="EMBL" id="GMR39151.1"/>
    </source>
</evidence>
<name>A0AAN4ZE83_9BILA</name>
<keyword evidence="3" id="KW-1185">Reference proteome</keyword>
<keyword evidence="1" id="KW-1133">Transmembrane helix</keyword>
<protein>
    <submittedName>
        <fullName evidence="2">Uncharacterized protein</fullName>
    </submittedName>
</protein>
<feature type="transmembrane region" description="Helical" evidence="1">
    <location>
        <begin position="37"/>
        <end position="55"/>
    </location>
</feature>
<sequence>SGSGRVRDSDTCMYALTDALLSAISLGRSTLRQARKYAPLISLMALAATTSRLLMMNTSLLVY</sequence>
<keyword evidence="1" id="KW-0812">Transmembrane</keyword>
<feature type="non-terminal residue" evidence="2">
    <location>
        <position position="1"/>
    </location>
</feature>
<organism evidence="2 3">
    <name type="scientific">Pristionchus mayeri</name>
    <dbReference type="NCBI Taxonomy" id="1317129"/>
    <lineage>
        <taxon>Eukaryota</taxon>
        <taxon>Metazoa</taxon>
        <taxon>Ecdysozoa</taxon>
        <taxon>Nematoda</taxon>
        <taxon>Chromadorea</taxon>
        <taxon>Rhabditida</taxon>
        <taxon>Rhabditina</taxon>
        <taxon>Diplogasteromorpha</taxon>
        <taxon>Diplogasteroidea</taxon>
        <taxon>Neodiplogasteridae</taxon>
        <taxon>Pristionchus</taxon>
    </lineage>
</organism>
<reference evidence="3" key="1">
    <citation type="submission" date="2022-10" db="EMBL/GenBank/DDBJ databases">
        <title>Genome assembly of Pristionchus species.</title>
        <authorList>
            <person name="Yoshida K."/>
            <person name="Sommer R.J."/>
        </authorList>
    </citation>
    <scope>NUCLEOTIDE SEQUENCE [LARGE SCALE GENOMIC DNA]</scope>
    <source>
        <strain evidence="3">RS5460</strain>
    </source>
</reference>
<dbReference type="EMBL" id="BTRK01000002">
    <property type="protein sequence ID" value="GMR39151.1"/>
    <property type="molecule type" value="Genomic_DNA"/>
</dbReference>
<dbReference type="Proteomes" id="UP001328107">
    <property type="component" value="Unassembled WGS sequence"/>
</dbReference>
<feature type="non-terminal residue" evidence="2">
    <location>
        <position position="63"/>
    </location>
</feature>
<comment type="caution">
    <text evidence="2">The sequence shown here is derived from an EMBL/GenBank/DDBJ whole genome shotgun (WGS) entry which is preliminary data.</text>
</comment>
<evidence type="ECO:0000256" key="1">
    <source>
        <dbReference type="SAM" id="Phobius"/>
    </source>
</evidence>
<keyword evidence="1" id="KW-0472">Membrane</keyword>
<accession>A0AAN4ZE83</accession>
<dbReference type="AlphaFoldDB" id="A0AAN4ZE83"/>